<protein>
    <submittedName>
        <fullName evidence="4">Xyloglucan-specific endoglucanase</fullName>
    </submittedName>
</protein>
<keyword evidence="3" id="KW-1133">Transmembrane helix</keyword>
<gene>
    <name evidence="4" type="ORF">GQ607_004700</name>
</gene>
<dbReference type="Pfam" id="PF01670">
    <property type="entry name" value="Glyco_hydro_12"/>
    <property type="match status" value="1"/>
</dbReference>
<feature type="transmembrane region" description="Helical" evidence="3">
    <location>
        <begin position="6"/>
        <end position="29"/>
    </location>
</feature>
<dbReference type="InterPro" id="IPR013320">
    <property type="entry name" value="ConA-like_dom_sf"/>
</dbReference>
<organism evidence="4 5">
    <name type="scientific">Colletotrichum asianum</name>
    <dbReference type="NCBI Taxonomy" id="702518"/>
    <lineage>
        <taxon>Eukaryota</taxon>
        <taxon>Fungi</taxon>
        <taxon>Dikarya</taxon>
        <taxon>Ascomycota</taxon>
        <taxon>Pezizomycotina</taxon>
        <taxon>Sordariomycetes</taxon>
        <taxon>Hypocreomycetidae</taxon>
        <taxon>Glomerellales</taxon>
        <taxon>Glomerellaceae</taxon>
        <taxon>Colletotrichum</taxon>
        <taxon>Colletotrichum gloeosporioides species complex</taxon>
    </lineage>
</organism>
<dbReference type="PANTHER" id="PTHR34002:SF9">
    <property type="entry name" value="XYLOGLUCAN-SPECIFIC ENDO-BETA-1,4-GLUCANASE A"/>
    <property type="match status" value="1"/>
</dbReference>
<dbReference type="GO" id="GO:0008810">
    <property type="term" value="F:cellulase activity"/>
    <property type="evidence" value="ECO:0007669"/>
    <property type="project" value="InterPro"/>
</dbReference>
<keyword evidence="2" id="KW-0378">Hydrolase</keyword>
<keyword evidence="3" id="KW-0812">Transmembrane</keyword>
<dbReference type="InterPro" id="IPR002594">
    <property type="entry name" value="GH12"/>
</dbReference>
<evidence type="ECO:0000313" key="5">
    <source>
        <dbReference type="Proteomes" id="UP000434172"/>
    </source>
</evidence>
<dbReference type="Gene3D" id="2.60.120.180">
    <property type="match status" value="1"/>
</dbReference>
<accession>A0A8H3WKG5</accession>
<keyword evidence="3" id="KW-0472">Membrane</keyword>
<dbReference type="SUPFAM" id="SSF49899">
    <property type="entry name" value="Concanavalin A-like lectins/glucanases"/>
    <property type="match status" value="1"/>
</dbReference>
<keyword evidence="2" id="KW-0624">Polysaccharide degradation</keyword>
<keyword evidence="2" id="KW-0326">Glycosidase</keyword>
<comment type="caution">
    <text evidence="4">The sequence shown here is derived from an EMBL/GenBank/DDBJ whole genome shotgun (WGS) entry which is preliminary data.</text>
</comment>
<evidence type="ECO:0000256" key="1">
    <source>
        <dbReference type="ARBA" id="ARBA00005519"/>
    </source>
</evidence>
<dbReference type="AlphaFoldDB" id="A0A8H3WKG5"/>
<dbReference type="InterPro" id="IPR013319">
    <property type="entry name" value="GH11/12"/>
</dbReference>
<dbReference type="PANTHER" id="PTHR34002">
    <property type="entry name" value="BLR1656 PROTEIN"/>
    <property type="match status" value="1"/>
</dbReference>
<proteinExistence type="inferred from homology"/>
<name>A0A8H3WKG5_9PEZI</name>
<dbReference type="OrthoDB" id="89349at2759"/>
<evidence type="ECO:0000256" key="3">
    <source>
        <dbReference type="SAM" id="Phobius"/>
    </source>
</evidence>
<keyword evidence="2" id="KW-0119">Carbohydrate metabolism</keyword>
<dbReference type="Proteomes" id="UP000434172">
    <property type="component" value="Unassembled WGS sequence"/>
</dbReference>
<dbReference type="GO" id="GO:0000272">
    <property type="term" value="P:polysaccharide catabolic process"/>
    <property type="evidence" value="ECO:0007669"/>
    <property type="project" value="UniProtKB-KW"/>
</dbReference>
<evidence type="ECO:0000313" key="4">
    <source>
        <dbReference type="EMBL" id="KAF0327870.1"/>
    </source>
</evidence>
<evidence type="ECO:0000256" key="2">
    <source>
        <dbReference type="RuleBase" id="RU361163"/>
    </source>
</evidence>
<comment type="similarity">
    <text evidence="1 2">Belongs to the glycosyl hydrolase 12 (cellulase H) family.</text>
</comment>
<sequence>MGFLGFRWLVNFGLLALPIGVTLGILLGLDASRQASGGAPLFTGDPTTPGSTPNNNGITAMVSCDKAMGLHPLSKGQEYTLNPNQWGWTEGTDGALCMNVTTFNNQTYATDFSAPEFWVTWRYPRGPETQPVHAFPNIKVDGTVLPLEISKISKIAVDVEWSYAVGNYTTDGDSATTTDETALTENDTNTNVAIDMFLDDDKTSAQNSTLAAYEVMVWLATFGSATQPIGYKSGSGALTTKAINGTTFTLYGGQNSLKQYVLTWVAPTTEHFVGDLSELVTTLTSLPASVTALATDVKFPTSATYLGYMGLGSEALSATKVVTFRVPTLSIDIASS</sequence>
<dbReference type="EMBL" id="WOWK01000020">
    <property type="protein sequence ID" value="KAF0327870.1"/>
    <property type="molecule type" value="Genomic_DNA"/>
</dbReference>
<reference evidence="4 5" key="1">
    <citation type="submission" date="2019-12" db="EMBL/GenBank/DDBJ databases">
        <title>A genome sequence resource for the geographically widespread anthracnose pathogen Colletotrichum asianum.</title>
        <authorList>
            <person name="Meng Y."/>
        </authorList>
    </citation>
    <scope>NUCLEOTIDE SEQUENCE [LARGE SCALE GENOMIC DNA]</scope>
    <source>
        <strain evidence="4 5">ICMP 18580</strain>
    </source>
</reference>
<keyword evidence="5" id="KW-1185">Reference proteome</keyword>